<name>A0A166VWF5_9GAMM</name>
<evidence type="ECO:0000256" key="1">
    <source>
        <dbReference type="SAM" id="Phobius"/>
    </source>
</evidence>
<feature type="transmembrane region" description="Helical" evidence="1">
    <location>
        <begin position="15"/>
        <end position="36"/>
    </location>
</feature>
<dbReference type="PATRIC" id="fig|1365250.3.peg.3613"/>
<comment type="caution">
    <text evidence="2">The sequence shown here is derived from an EMBL/GenBank/DDBJ whole genome shotgun (WGS) entry which is preliminary data.</text>
</comment>
<keyword evidence="1" id="KW-0812">Transmembrane</keyword>
<dbReference type="Proteomes" id="UP000076643">
    <property type="component" value="Unassembled WGS sequence"/>
</dbReference>
<dbReference type="RefSeq" id="WP_063358087.1">
    <property type="nucleotide sequence ID" value="NZ_AQHB01000023.1"/>
</dbReference>
<organism evidence="2 3">
    <name type="scientific">Pseudoalteromonas luteoviolacea DSM 6061</name>
    <dbReference type="NCBI Taxonomy" id="1365250"/>
    <lineage>
        <taxon>Bacteria</taxon>
        <taxon>Pseudomonadati</taxon>
        <taxon>Pseudomonadota</taxon>
        <taxon>Gammaproteobacteria</taxon>
        <taxon>Alteromonadales</taxon>
        <taxon>Pseudoalteromonadaceae</taxon>
        <taxon>Pseudoalteromonas</taxon>
    </lineage>
</organism>
<evidence type="ECO:0008006" key="4">
    <source>
        <dbReference type="Google" id="ProtNLM"/>
    </source>
</evidence>
<evidence type="ECO:0000313" key="2">
    <source>
        <dbReference type="EMBL" id="KZN33948.1"/>
    </source>
</evidence>
<keyword evidence="1" id="KW-0472">Membrane</keyword>
<keyword evidence="3" id="KW-1185">Reference proteome</keyword>
<keyword evidence="1" id="KW-1133">Transmembrane helix</keyword>
<evidence type="ECO:0000313" key="3">
    <source>
        <dbReference type="Proteomes" id="UP000076643"/>
    </source>
</evidence>
<sequence length="90" mass="9694">MSILDQLKKLNKKRVLTTVWSLVAVSWIALFGVLFVVEEKSIQVAAATITALFTEGAIWSTAAVTGVAVVESRKAVISAIKRKLTGYKSA</sequence>
<dbReference type="EMBL" id="AUYB01000120">
    <property type="protein sequence ID" value="KZN33948.1"/>
    <property type="molecule type" value="Genomic_DNA"/>
</dbReference>
<gene>
    <name evidence="2" type="ORF">N475_19580</name>
</gene>
<protein>
    <recommendedName>
        <fullName evidence="4">Holin</fullName>
    </recommendedName>
</protein>
<dbReference type="AlphaFoldDB" id="A0A166VWF5"/>
<accession>A0A166VWF5</accession>
<proteinExistence type="predicted"/>
<reference evidence="2 3" key="1">
    <citation type="submission" date="2013-07" db="EMBL/GenBank/DDBJ databases">
        <title>Comparative Genomic and Metabolomic Analysis of Twelve Strains of Pseudoalteromonas luteoviolacea.</title>
        <authorList>
            <person name="Vynne N.G."/>
            <person name="Mansson M."/>
            <person name="Gram L."/>
        </authorList>
    </citation>
    <scope>NUCLEOTIDE SEQUENCE [LARGE SCALE GENOMIC DNA]</scope>
    <source>
        <strain evidence="2 3">DSM 6061</strain>
    </source>
</reference>